<proteinExistence type="predicted"/>
<sequence length="57" mass="6497">MSGYGDIIRKSGEHKKEKAVTRIENLAPQGGLFLRFTDQRPISADRRNPWPNSTQDL</sequence>
<protein>
    <submittedName>
        <fullName evidence="2">Uncharacterized protein</fullName>
    </submittedName>
</protein>
<accession>A0ABN8X970</accession>
<evidence type="ECO:0000313" key="3">
    <source>
        <dbReference type="Proteomes" id="UP001162030"/>
    </source>
</evidence>
<organism evidence="2 3">
    <name type="scientific">Methylocaldum szegediense</name>
    <dbReference type="NCBI Taxonomy" id="73780"/>
    <lineage>
        <taxon>Bacteria</taxon>
        <taxon>Pseudomonadati</taxon>
        <taxon>Pseudomonadota</taxon>
        <taxon>Gammaproteobacteria</taxon>
        <taxon>Methylococcales</taxon>
        <taxon>Methylococcaceae</taxon>
        <taxon>Methylocaldum</taxon>
    </lineage>
</organism>
<feature type="region of interest" description="Disordered" evidence="1">
    <location>
        <begin position="37"/>
        <end position="57"/>
    </location>
</feature>
<reference evidence="2 3" key="1">
    <citation type="submission" date="2023-03" db="EMBL/GenBank/DDBJ databases">
        <authorList>
            <person name="Pearce D."/>
        </authorList>
    </citation>
    <scope>NUCLEOTIDE SEQUENCE [LARGE SCALE GENOMIC DNA]</scope>
    <source>
        <strain evidence="2">Msz</strain>
    </source>
</reference>
<gene>
    <name evidence="2" type="ORF">MSZNOR_3394</name>
</gene>
<name>A0ABN8X970_9GAMM</name>
<evidence type="ECO:0000256" key="1">
    <source>
        <dbReference type="SAM" id="MobiDB-lite"/>
    </source>
</evidence>
<dbReference type="EMBL" id="OX458333">
    <property type="protein sequence ID" value="CAI8898646.1"/>
    <property type="molecule type" value="Genomic_DNA"/>
</dbReference>
<keyword evidence="3" id="KW-1185">Reference proteome</keyword>
<evidence type="ECO:0000313" key="2">
    <source>
        <dbReference type="EMBL" id="CAI8898646.1"/>
    </source>
</evidence>
<dbReference type="Proteomes" id="UP001162030">
    <property type="component" value="Chromosome"/>
</dbReference>